<evidence type="ECO:0000313" key="1">
    <source>
        <dbReference type="EMBL" id="OGE80342.1"/>
    </source>
</evidence>
<gene>
    <name evidence="1" type="ORF">A2826_02710</name>
</gene>
<dbReference type="EMBL" id="MFEI01000034">
    <property type="protein sequence ID" value="OGE80342.1"/>
    <property type="molecule type" value="Genomic_DNA"/>
</dbReference>
<name>A0A1F5NS20_9BACT</name>
<dbReference type="GO" id="GO:0005975">
    <property type="term" value="P:carbohydrate metabolic process"/>
    <property type="evidence" value="ECO:0007669"/>
    <property type="project" value="InterPro"/>
</dbReference>
<evidence type="ECO:0008006" key="3">
    <source>
        <dbReference type="Google" id="ProtNLM"/>
    </source>
</evidence>
<dbReference type="Pfam" id="PF10096">
    <property type="entry name" value="DUF2334"/>
    <property type="match status" value="1"/>
</dbReference>
<accession>A0A1F5NS20</accession>
<dbReference type="Proteomes" id="UP000177912">
    <property type="component" value="Unassembled WGS sequence"/>
</dbReference>
<organism evidence="1 2">
    <name type="scientific">Candidatus Doudnabacteria bacterium RIFCSPHIGHO2_01_FULL_43_23</name>
    <dbReference type="NCBI Taxonomy" id="1817822"/>
    <lineage>
        <taxon>Bacteria</taxon>
        <taxon>Candidatus Doudnaibacteriota</taxon>
    </lineage>
</organism>
<evidence type="ECO:0000313" key="2">
    <source>
        <dbReference type="Proteomes" id="UP000177912"/>
    </source>
</evidence>
<protein>
    <recommendedName>
        <fullName evidence="3">NodB homology domain-containing protein</fullName>
    </recommendedName>
</protein>
<dbReference type="InterPro" id="IPR011330">
    <property type="entry name" value="Glyco_hydro/deAcase_b/a-brl"/>
</dbReference>
<reference evidence="1 2" key="1">
    <citation type="journal article" date="2016" name="Nat. Commun.">
        <title>Thousands of microbial genomes shed light on interconnected biogeochemical processes in an aquifer system.</title>
        <authorList>
            <person name="Anantharaman K."/>
            <person name="Brown C.T."/>
            <person name="Hug L.A."/>
            <person name="Sharon I."/>
            <person name="Castelle C.J."/>
            <person name="Probst A.J."/>
            <person name="Thomas B.C."/>
            <person name="Singh A."/>
            <person name="Wilkins M.J."/>
            <person name="Karaoz U."/>
            <person name="Brodie E.L."/>
            <person name="Williams K.H."/>
            <person name="Hubbard S.S."/>
            <person name="Banfield J.F."/>
        </authorList>
    </citation>
    <scope>NUCLEOTIDE SEQUENCE [LARGE SCALE GENOMIC DNA]</scope>
</reference>
<dbReference type="InterPro" id="IPR018763">
    <property type="entry name" value="DUF2334"/>
</dbReference>
<dbReference type="PANTHER" id="PTHR47561">
    <property type="entry name" value="POLYSACCHARIDE DEACETYLASE FAMILY PROTEIN (AFU_ORTHOLOGUE AFUA_6G05030)"/>
    <property type="match status" value="1"/>
</dbReference>
<dbReference type="SUPFAM" id="SSF88713">
    <property type="entry name" value="Glycoside hydrolase/deacetylase"/>
    <property type="match status" value="1"/>
</dbReference>
<comment type="caution">
    <text evidence="1">The sequence shown here is derived from an EMBL/GenBank/DDBJ whole genome shotgun (WGS) entry which is preliminary data.</text>
</comment>
<dbReference type="Gene3D" id="3.20.20.370">
    <property type="entry name" value="Glycoside hydrolase/deacetylase"/>
    <property type="match status" value="1"/>
</dbReference>
<dbReference type="STRING" id="1817822.A2826_02710"/>
<dbReference type="AlphaFoldDB" id="A0A1F5NS20"/>
<dbReference type="PANTHER" id="PTHR47561:SF1">
    <property type="entry name" value="POLYSACCHARIDE DEACETYLASE FAMILY PROTEIN (AFU_ORTHOLOGUE AFUA_6G05030)"/>
    <property type="match status" value="1"/>
</dbReference>
<proteinExistence type="predicted"/>
<sequence length="341" mass="38795">MNQILDTLRKNLGVSDFELTPGEVYELNSCLEIKSQALPERVARLLFESTTSKLPLSLRFRLTSLMKKIRNPKNKIAVKRFHELVGVKIVQRILQKKSPQYFYGDYQGAICLTHDVDNLNGWRHLEKTSRLNAKYGLPATFNFLTRADYKLEKDVLNTLQNLGFEIGLHGLTHDIALAFRSKNKIRQHLEQGLADLELRNIGFRSPAFSISRALLESLSESGFIYDSSIQTASTFYHSSEFHFPYLIDGTKIVETPLTINDDIFFRDAQLSSLKTLEIISETLENVTNLGGVCVLNIHPHNLPGHWQLYEDILRLIVEKKQALLTTTGKIAKVYLSTLNSS</sequence>